<dbReference type="Proteomes" id="UP000289238">
    <property type="component" value="Unassembled WGS sequence"/>
</dbReference>
<name>A0A4V1KR67_9FLAO</name>
<dbReference type="EMBL" id="QOVM01000002">
    <property type="protein sequence ID" value="RXG23852.1"/>
    <property type="molecule type" value="Genomic_DNA"/>
</dbReference>
<dbReference type="InterPro" id="IPR011006">
    <property type="entry name" value="CheY-like_superfamily"/>
</dbReference>
<dbReference type="GO" id="GO:0000155">
    <property type="term" value="F:phosphorelay sensor kinase activity"/>
    <property type="evidence" value="ECO:0007669"/>
    <property type="project" value="InterPro"/>
</dbReference>
<dbReference type="InterPro" id="IPR036097">
    <property type="entry name" value="HisK_dim/P_sf"/>
</dbReference>
<evidence type="ECO:0000313" key="16">
    <source>
        <dbReference type="EMBL" id="RXG23852.1"/>
    </source>
</evidence>
<dbReference type="Pfam" id="PF00072">
    <property type="entry name" value="Response_reg"/>
    <property type="match status" value="2"/>
</dbReference>
<dbReference type="SMART" id="SM00388">
    <property type="entry name" value="HisKA"/>
    <property type="match status" value="1"/>
</dbReference>
<dbReference type="Pfam" id="PF13426">
    <property type="entry name" value="PAS_9"/>
    <property type="match status" value="3"/>
</dbReference>
<dbReference type="InterPro" id="IPR000700">
    <property type="entry name" value="PAS-assoc_C"/>
</dbReference>
<dbReference type="CDD" id="cd00130">
    <property type="entry name" value="PAS"/>
    <property type="match status" value="3"/>
</dbReference>
<evidence type="ECO:0000259" key="13">
    <source>
        <dbReference type="PROSITE" id="PS50110"/>
    </source>
</evidence>
<feature type="domain" description="Response regulatory" evidence="13">
    <location>
        <begin position="1083"/>
        <end position="1202"/>
    </location>
</feature>
<evidence type="ECO:0000256" key="8">
    <source>
        <dbReference type="ARBA" id="ARBA00023012"/>
    </source>
</evidence>
<dbReference type="PRINTS" id="PR00344">
    <property type="entry name" value="BCTRLSENSOR"/>
</dbReference>
<dbReference type="AlphaFoldDB" id="A0A4V1KR67"/>
<evidence type="ECO:0000259" key="15">
    <source>
        <dbReference type="PROSITE" id="PS50113"/>
    </source>
</evidence>
<dbReference type="SUPFAM" id="SSF55874">
    <property type="entry name" value="ATPase domain of HSP90 chaperone/DNA topoisomerase II/histidine kinase"/>
    <property type="match status" value="1"/>
</dbReference>
<dbReference type="SUPFAM" id="SSF55785">
    <property type="entry name" value="PYP-like sensor domain (PAS domain)"/>
    <property type="match status" value="4"/>
</dbReference>
<protein>
    <recommendedName>
        <fullName evidence="10">Sensory/regulatory protein RpfC</fullName>
        <ecNumber evidence="2">2.7.13.3</ecNumber>
    </recommendedName>
</protein>
<reference evidence="16 17" key="1">
    <citation type="submission" date="2018-07" db="EMBL/GenBank/DDBJ databases">
        <title>Leeuwenhoekiella genomics.</title>
        <authorList>
            <person name="Tahon G."/>
            <person name="Willems A."/>
        </authorList>
    </citation>
    <scope>NUCLEOTIDE SEQUENCE [LARGE SCALE GENOMIC DNA]</scope>
    <source>
        <strain evidence="16 17">LMG 22550</strain>
    </source>
</reference>
<feature type="domain" description="Histidine kinase" evidence="12">
    <location>
        <begin position="700"/>
        <end position="923"/>
    </location>
</feature>
<evidence type="ECO:0000256" key="11">
    <source>
        <dbReference type="PROSITE-ProRule" id="PRU00169"/>
    </source>
</evidence>
<dbReference type="EC" id="2.7.13.3" evidence="2"/>
<dbReference type="SMART" id="SM00091">
    <property type="entry name" value="PAS"/>
    <property type="match status" value="3"/>
</dbReference>
<proteinExistence type="predicted"/>
<keyword evidence="3 11" id="KW-0597">Phosphoprotein</keyword>
<dbReference type="CDD" id="cd00082">
    <property type="entry name" value="HisKA"/>
    <property type="match status" value="1"/>
</dbReference>
<keyword evidence="5" id="KW-0547">Nucleotide-binding</keyword>
<dbReference type="NCBIfam" id="TIGR00229">
    <property type="entry name" value="sensory_box"/>
    <property type="match status" value="3"/>
</dbReference>
<dbReference type="Pfam" id="PF00512">
    <property type="entry name" value="HisKA"/>
    <property type="match status" value="1"/>
</dbReference>
<dbReference type="Gene3D" id="3.40.50.2300">
    <property type="match status" value="2"/>
</dbReference>
<evidence type="ECO:0000259" key="14">
    <source>
        <dbReference type="PROSITE" id="PS50112"/>
    </source>
</evidence>
<dbReference type="SUPFAM" id="SSF47384">
    <property type="entry name" value="Homodimeric domain of signal transducing histidine kinase"/>
    <property type="match status" value="1"/>
</dbReference>
<keyword evidence="7" id="KW-0067">ATP-binding</keyword>
<dbReference type="PROSITE" id="PS50112">
    <property type="entry name" value="PAS"/>
    <property type="match status" value="2"/>
</dbReference>
<evidence type="ECO:0000256" key="1">
    <source>
        <dbReference type="ARBA" id="ARBA00000085"/>
    </source>
</evidence>
<dbReference type="SMART" id="SM00448">
    <property type="entry name" value="REC"/>
    <property type="match status" value="2"/>
</dbReference>
<comment type="catalytic activity">
    <reaction evidence="1">
        <text>ATP + protein L-histidine = ADP + protein N-phospho-L-histidine.</text>
        <dbReference type="EC" id="2.7.13.3"/>
    </reaction>
</comment>
<feature type="domain" description="PAC" evidence="15">
    <location>
        <begin position="361"/>
        <end position="413"/>
    </location>
</feature>
<dbReference type="OrthoDB" id="9811889at2"/>
<evidence type="ECO:0000256" key="10">
    <source>
        <dbReference type="ARBA" id="ARBA00068150"/>
    </source>
</evidence>
<feature type="modified residue" description="4-aspartylphosphate" evidence="11">
    <location>
        <position position="989"/>
    </location>
</feature>
<dbReference type="InterPro" id="IPR003661">
    <property type="entry name" value="HisK_dim/P_dom"/>
</dbReference>
<evidence type="ECO:0000256" key="2">
    <source>
        <dbReference type="ARBA" id="ARBA00012438"/>
    </source>
</evidence>
<dbReference type="SMART" id="SM00086">
    <property type="entry name" value="PAC"/>
    <property type="match status" value="4"/>
</dbReference>
<dbReference type="Gene3D" id="2.10.70.100">
    <property type="match status" value="1"/>
</dbReference>
<accession>A0A4V1KR67</accession>
<dbReference type="InterPro" id="IPR001789">
    <property type="entry name" value="Sig_transdc_resp-reg_receiver"/>
</dbReference>
<dbReference type="Gene3D" id="3.30.450.20">
    <property type="entry name" value="PAS domain"/>
    <property type="match status" value="4"/>
</dbReference>
<gene>
    <name evidence="16" type="ORF">DSM00_1468</name>
</gene>
<keyword evidence="4" id="KW-0808">Transferase</keyword>
<dbReference type="PROSITE" id="PS50110">
    <property type="entry name" value="RESPONSE_REGULATORY"/>
    <property type="match status" value="2"/>
</dbReference>
<dbReference type="InterPro" id="IPR003594">
    <property type="entry name" value="HATPase_dom"/>
</dbReference>
<dbReference type="FunFam" id="1.10.287.130:FF:000002">
    <property type="entry name" value="Two-component osmosensing histidine kinase"/>
    <property type="match status" value="1"/>
</dbReference>
<dbReference type="InterPro" id="IPR035965">
    <property type="entry name" value="PAS-like_dom_sf"/>
</dbReference>
<evidence type="ECO:0000259" key="12">
    <source>
        <dbReference type="PROSITE" id="PS50109"/>
    </source>
</evidence>
<feature type="modified residue" description="4-aspartylphosphate" evidence="11">
    <location>
        <position position="1134"/>
    </location>
</feature>
<evidence type="ECO:0000256" key="3">
    <source>
        <dbReference type="ARBA" id="ARBA00022553"/>
    </source>
</evidence>
<dbReference type="GO" id="GO:0005524">
    <property type="term" value="F:ATP binding"/>
    <property type="evidence" value="ECO:0007669"/>
    <property type="project" value="UniProtKB-KW"/>
</dbReference>
<dbReference type="InterPro" id="IPR005467">
    <property type="entry name" value="His_kinase_dom"/>
</dbReference>
<dbReference type="InterPro" id="IPR001610">
    <property type="entry name" value="PAC"/>
</dbReference>
<dbReference type="InterPro" id="IPR036890">
    <property type="entry name" value="HATPase_C_sf"/>
</dbReference>
<dbReference type="InterPro" id="IPR000014">
    <property type="entry name" value="PAS"/>
</dbReference>
<evidence type="ECO:0000256" key="7">
    <source>
        <dbReference type="ARBA" id="ARBA00022840"/>
    </source>
</evidence>
<dbReference type="Gene3D" id="1.10.287.130">
    <property type="match status" value="1"/>
</dbReference>
<feature type="domain" description="PAS" evidence="14">
    <location>
        <begin position="414"/>
        <end position="484"/>
    </location>
</feature>
<dbReference type="CDD" id="cd17546">
    <property type="entry name" value="REC_hyHK_CKI1_RcsC-like"/>
    <property type="match status" value="1"/>
</dbReference>
<keyword evidence="17" id="KW-1185">Reference proteome</keyword>
<dbReference type="PROSITE" id="PS50109">
    <property type="entry name" value="HIS_KIN"/>
    <property type="match status" value="1"/>
</dbReference>
<dbReference type="RefSeq" id="WP_128757349.1">
    <property type="nucleotide sequence ID" value="NZ_QOVM01000002.1"/>
</dbReference>
<dbReference type="SUPFAM" id="SSF52172">
    <property type="entry name" value="CheY-like"/>
    <property type="match status" value="2"/>
</dbReference>
<dbReference type="SMART" id="SM00387">
    <property type="entry name" value="HATPase_c"/>
    <property type="match status" value="1"/>
</dbReference>
<keyword evidence="8" id="KW-0902">Two-component regulatory system</keyword>
<feature type="domain" description="Response regulatory" evidence="13">
    <location>
        <begin position="939"/>
        <end position="1059"/>
    </location>
</feature>
<dbReference type="Pfam" id="PF02518">
    <property type="entry name" value="HATPase_c"/>
    <property type="match status" value="1"/>
</dbReference>
<evidence type="ECO:0000313" key="17">
    <source>
        <dbReference type="Proteomes" id="UP000289238"/>
    </source>
</evidence>
<dbReference type="PANTHER" id="PTHR45339">
    <property type="entry name" value="HYBRID SIGNAL TRANSDUCTION HISTIDINE KINASE J"/>
    <property type="match status" value="1"/>
</dbReference>
<dbReference type="FunFam" id="3.30.565.10:FF:000010">
    <property type="entry name" value="Sensor histidine kinase RcsC"/>
    <property type="match status" value="1"/>
</dbReference>
<comment type="caution">
    <text evidence="16">The sequence shown here is derived from an EMBL/GenBank/DDBJ whole genome shotgun (WGS) entry which is preliminary data.</text>
</comment>
<dbReference type="Gene3D" id="3.30.565.10">
    <property type="entry name" value="Histidine kinase-like ATPase, C-terminal domain"/>
    <property type="match status" value="1"/>
</dbReference>
<evidence type="ECO:0000256" key="5">
    <source>
        <dbReference type="ARBA" id="ARBA00022741"/>
    </source>
</evidence>
<feature type="domain" description="PAC" evidence="15">
    <location>
        <begin position="630"/>
        <end position="682"/>
    </location>
</feature>
<organism evidence="16 17">
    <name type="scientific">Leeuwenhoekiella aequorea</name>
    <dbReference type="NCBI Taxonomy" id="283736"/>
    <lineage>
        <taxon>Bacteria</taxon>
        <taxon>Pseudomonadati</taxon>
        <taxon>Bacteroidota</taxon>
        <taxon>Flavobacteriia</taxon>
        <taxon>Flavobacteriales</taxon>
        <taxon>Flavobacteriaceae</taxon>
        <taxon>Leeuwenhoekiella</taxon>
    </lineage>
</organism>
<feature type="domain" description="PAC" evidence="15">
    <location>
        <begin position="232"/>
        <end position="283"/>
    </location>
</feature>
<keyword evidence="6" id="KW-0418">Kinase</keyword>
<dbReference type="InterPro" id="IPR004358">
    <property type="entry name" value="Sig_transdc_His_kin-like_C"/>
</dbReference>
<dbReference type="PROSITE" id="PS50113">
    <property type="entry name" value="PAC"/>
    <property type="match status" value="4"/>
</dbReference>
<dbReference type="PANTHER" id="PTHR45339:SF1">
    <property type="entry name" value="HYBRID SIGNAL TRANSDUCTION HISTIDINE KINASE J"/>
    <property type="match status" value="1"/>
</dbReference>
<feature type="domain" description="PAC" evidence="15">
    <location>
        <begin position="488"/>
        <end position="540"/>
    </location>
</feature>
<evidence type="ECO:0000256" key="4">
    <source>
        <dbReference type="ARBA" id="ARBA00022679"/>
    </source>
</evidence>
<evidence type="ECO:0000256" key="9">
    <source>
        <dbReference type="ARBA" id="ARBA00064003"/>
    </source>
</evidence>
<comment type="subunit">
    <text evidence="9">At low DSF concentrations, interacts with RpfF.</text>
</comment>
<sequence>MSKPENFKDDFHSILHENSSIFSWITKEVNIGFYYSNLSNLEDFIVTESIWSQLDYQVPNEEDKADLWRHSVGISGRSKIDKLKEYLASGEKLPEPVEKCEFTFLTRNGEFLNCTPEHLIFEDSNKIKHLFIKFIKQDDQDSTNSKFSKRLKNLQKLKEIYEETNELANVGGWEVDLIKNNISWTKVTKAIHGVSEDYIPNLETGINFFKEGWSRDLLIKRFTNCVENGVSYDDEFIIVLADGSEKWVRSLGKAEMWEGRCIRIYGAFQDINERKLQEESHKKAELRFQNIYENSSLGIILVNQKNNLEMANPVARSIFGLDNLPESEVLTYTFKDVIKPEYLPLAIEKRKELLAGSISNYSIDVECFHNDGRSIWCSLKSSLVKSDAKDDHFIITQVEDITNKKRLERKSLENATRFKRVFEYSPNGMALVDLRGKWRNVNNNLAQMLGYTKEEIVKLTLEQLTHPDDRLNDINLFTRIINKELDTYQVEKRYIHKNGSIVNCYLTVSGLRNDQGEVSSLIGHVVDMTEQIRAKIALEDSLSDLKALLDSTTQVIIIETDLDRNIRKFNKGAENLLGYKAEEVIGKQKSEIFHLKDEIEQYRLKLQTKYGESVNTNETFSFKLKKNHLESNEWTYVKKDGSKFMVQLVITAIRNEEGEVRGYLGVATDITSLKVMENSLLKAKNRAETANRSKSEFLANMSHEIRTPLNGVIGFTDLLMKTSLDENQSKYMETVYSSAITLLDLINDILDFSKIEAGKLEINEEPTNLTELCGRSVEMIKQQAHQKDIEVLLNISSKLDKYVLADGLRLRQIIINLLSNAVKFTQAGEIELKIEQREFNESTQKTNYEFFIRDTGIGIAPQNLQKIFKAFNQEDASTTRKYGGTGLGLTISNRLLKLMGSKLSVKSTLGVGTTFSFTVALSNENTLPTDGSTISSVKRILVVDDNENNRVILNEMLLDRNIESRMVQNGIEALDILENDTDFDLAIIDYHMPYLNGIELIRHIRNELNIGKENLPILLLHSSGEDQVLNEQSAGLDILSKMVKPVQRHQLFEFFDDFEKSELSSNVNLEVVEEVDLTNISPTILIAEDNPVNKFLTRTIVKKVLPNSILIEVDNGAEAVDAYKDNSIDFILMDIQMPIMSGFEATKAIRKIESSDKRIIIIALTARAIKGERDRCLANGMDDYVSKPVVLEDLKQCILKLLTKRSFEII</sequence>
<dbReference type="CDD" id="cd16922">
    <property type="entry name" value="HATPase_EvgS-ArcB-TorS-like"/>
    <property type="match status" value="1"/>
</dbReference>
<evidence type="ECO:0000256" key="6">
    <source>
        <dbReference type="ARBA" id="ARBA00022777"/>
    </source>
</evidence>
<feature type="domain" description="PAS" evidence="14">
    <location>
        <begin position="541"/>
        <end position="597"/>
    </location>
</feature>